<dbReference type="EMBL" id="BK016017">
    <property type="protein sequence ID" value="DAF89758.1"/>
    <property type="molecule type" value="Genomic_DNA"/>
</dbReference>
<name>A0A8S5U5T4_9CAUD</name>
<evidence type="ECO:0000313" key="2">
    <source>
        <dbReference type="EMBL" id="DAF89758.1"/>
    </source>
</evidence>
<protein>
    <submittedName>
        <fullName evidence="2">YopX protein</fullName>
    </submittedName>
</protein>
<sequence length="171" mass="19991">MKTKYRIWDKQENKWFEPIYKGYEGQIFDLALNPSGDLIAHCEGITIDGRSGLVHESCFPDRFEIQFSTGIKDKNGKEIYDKDTIEYIEDGIYEVYQHDSGAWMAGGNVIWEEINEAGFNPYKVIGNIYENPELLSDCKYFNNNICMFDDTKCYLKNLYDEGLFFDCNKFI</sequence>
<accession>A0A8S5U5T4</accession>
<proteinExistence type="predicted"/>
<dbReference type="Gene3D" id="2.30.30.290">
    <property type="entry name" value="YopX-like domains"/>
    <property type="match status" value="1"/>
</dbReference>
<reference evidence="2" key="1">
    <citation type="journal article" date="2021" name="Proc. Natl. Acad. Sci. U.S.A.">
        <title>A Catalog of Tens of Thousands of Viruses from Human Metagenomes Reveals Hidden Associations with Chronic Diseases.</title>
        <authorList>
            <person name="Tisza M.J."/>
            <person name="Buck C.B."/>
        </authorList>
    </citation>
    <scope>NUCLEOTIDE SEQUENCE</scope>
    <source>
        <strain evidence="2">CteLh2</strain>
    </source>
</reference>
<feature type="domain" description="YopX protein" evidence="1">
    <location>
        <begin position="4"/>
        <end position="135"/>
    </location>
</feature>
<dbReference type="Pfam" id="PF09643">
    <property type="entry name" value="YopX"/>
    <property type="match status" value="1"/>
</dbReference>
<evidence type="ECO:0000259" key="1">
    <source>
        <dbReference type="Pfam" id="PF09643"/>
    </source>
</evidence>
<organism evidence="2">
    <name type="scientific">Siphoviridae sp. cteLh2</name>
    <dbReference type="NCBI Taxonomy" id="2825590"/>
    <lineage>
        <taxon>Viruses</taxon>
        <taxon>Duplodnaviria</taxon>
        <taxon>Heunggongvirae</taxon>
        <taxon>Uroviricota</taxon>
        <taxon>Caudoviricetes</taxon>
    </lineage>
</organism>
<dbReference type="SUPFAM" id="SSF159006">
    <property type="entry name" value="YopX-like"/>
    <property type="match status" value="1"/>
</dbReference>
<dbReference type="InterPro" id="IPR023385">
    <property type="entry name" value="YopX-like_C"/>
</dbReference>
<dbReference type="InterPro" id="IPR019096">
    <property type="entry name" value="YopX_protein"/>
</dbReference>